<reference evidence="2" key="1">
    <citation type="submission" date="2023-07" db="EMBL/GenBank/DDBJ databases">
        <authorList>
            <person name="Haufschild T."/>
            <person name="Kallscheuer N."/>
            <person name="Hammer J."/>
            <person name="Kohn T."/>
            <person name="Kabuu M."/>
            <person name="Jogler M."/>
            <person name="Wohfarth N."/>
            <person name="Heuer A."/>
            <person name="Rohde M."/>
            <person name="van Teeseling M.C.F."/>
            <person name="Jogler C."/>
        </authorList>
    </citation>
    <scope>NUCLEOTIDE SEQUENCE</scope>
    <source>
        <strain evidence="1">Strain 138</strain>
        <strain evidence="2">Strain 318</strain>
    </source>
</reference>
<dbReference type="AlphaFoldDB" id="A0AA49K2E3"/>
<evidence type="ECO:0000313" key="3">
    <source>
        <dbReference type="Proteomes" id="UP001229955"/>
    </source>
</evidence>
<name>A0AA49K2E3_9BACT</name>
<dbReference type="KEGG" id="pspc:Strain318_002355"/>
<dbReference type="EMBL" id="CP130613">
    <property type="protein sequence ID" value="WKW15948.1"/>
    <property type="molecule type" value="Genomic_DNA"/>
</dbReference>
<dbReference type="Proteomes" id="UP001229955">
    <property type="component" value="Chromosome"/>
</dbReference>
<dbReference type="RefSeq" id="WP_367885905.1">
    <property type="nucleotide sequence ID" value="NZ_CP130612.1"/>
</dbReference>
<protein>
    <submittedName>
        <fullName evidence="2">Uncharacterized protein</fullName>
    </submittedName>
</protein>
<organism evidence="2 3">
    <name type="scientific">Pseudogemmatithrix spongiicola</name>
    <dbReference type="NCBI Taxonomy" id="3062599"/>
    <lineage>
        <taxon>Bacteria</taxon>
        <taxon>Pseudomonadati</taxon>
        <taxon>Gemmatimonadota</taxon>
        <taxon>Gemmatimonadia</taxon>
        <taxon>Gemmatimonadales</taxon>
        <taxon>Gemmatimonadaceae</taxon>
        <taxon>Pseudogemmatithrix</taxon>
    </lineage>
</organism>
<accession>A0AA49K2E3</accession>
<evidence type="ECO:0000313" key="1">
    <source>
        <dbReference type="EMBL" id="WKW13042.1"/>
    </source>
</evidence>
<dbReference type="EMBL" id="CP130612">
    <property type="protein sequence ID" value="WKW13042.1"/>
    <property type="molecule type" value="Genomic_DNA"/>
</dbReference>
<proteinExistence type="predicted"/>
<sequence>MRLKHGHTLVEALCALTLGGLLAVSSALTLGATRSALERAEARDIGGRAEREAVAVVRRALATGAAVLARGDTAVELDLLLGAGVACAVGARELLLPWPAAAGLTTLPTMPTADDLVAVRNRPVAAEDWHYAVVDSSGPRVVSGSCRAADGWRSPLAEAQPLLRVVLVDSVPVDIEPGAEVRFYRRGRFALYHAGRGEWMLGWRRCHPWSGACGPIQPVAGPLRSAGAGGFRVSAAHALTNNGWELRAMGVGGRGAGALVWP</sequence>
<keyword evidence="3" id="KW-1185">Reference proteome</keyword>
<gene>
    <name evidence="1" type="ORF">Strain138_002356</name>
    <name evidence="2" type="ORF">Strain318_002355</name>
</gene>
<evidence type="ECO:0000313" key="2">
    <source>
        <dbReference type="EMBL" id="WKW15948.1"/>
    </source>
</evidence>
<accession>A0AA49JVY7</accession>